<accession>A0A061QR74</accession>
<dbReference type="AlphaFoldDB" id="A0A061QR74"/>
<name>A0A061QR74_9CHLO</name>
<dbReference type="GO" id="GO:0016787">
    <property type="term" value="F:hydrolase activity"/>
    <property type="evidence" value="ECO:0007669"/>
    <property type="project" value="UniProtKB-KW"/>
</dbReference>
<evidence type="ECO:0000256" key="1">
    <source>
        <dbReference type="SAM" id="SignalP"/>
    </source>
</evidence>
<keyword evidence="1" id="KW-0732">Signal</keyword>
<dbReference type="Gene3D" id="1.20.120.1080">
    <property type="match status" value="1"/>
</dbReference>
<dbReference type="EMBL" id="GBEZ01026324">
    <property type="protein sequence ID" value="JAC60876.1"/>
    <property type="molecule type" value="Transcribed_RNA"/>
</dbReference>
<evidence type="ECO:0000313" key="2">
    <source>
        <dbReference type="EMBL" id="JAC60876.1"/>
    </source>
</evidence>
<organism evidence="2">
    <name type="scientific">Tetraselmis sp. GSL018</name>
    <dbReference type="NCBI Taxonomy" id="582737"/>
    <lineage>
        <taxon>Eukaryota</taxon>
        <taxon>Viridiplantae</taxon>
        <taxon>Chlorophyta</taxon>
        <taxon>core chlorophytes</taxon>
        <taxon>Chlorodendrophyceae</taxon>
        <taxon>Chlorodendrales</taxon>
        <taxon>Chlorodendraceae</taxon>
        <taxon>Tetraselmis</taxon>
    </lineage>
</organism>
<protein>
    <submittedName>
        <fullName evidence="2">p-loop containing nucleoside triphosphate hydrolase protein</fullName>
    </submittedName>
</protein>
<dbReference type="Pfam" id="PF21010">
    <property type="entry name" value="HA2_C"/>
    <property type="match status" value="1"/>
</dbReference>
<feature type="non-terminal residue" evidence="2">
    <location>
        <position position="1"/>
    </location>
</feature>
<keyword evidence="2" id="KW-0378">Hydrolase</keyword>
<proteinExistence type="predicted"/>
<feature type="chain" id="PRO_5001605214" evidence="1">
    <location>
        <begin position="19"/>
        <end position="77"/>
    </location>
</feature>
<gene>
    <name evidence="2" type="ORF">TSPGSL018_27759</name>
</gene>
<feature type="signal peptide" evidence="1">
    <location>
        <begin position="1"/>
        <end position="18"/>
    </location>
</feature>
<reference evidence="2" key="1">
    <citation type="submission" date="2014-05" db="EMBL/GenBank/DDBJ databases">
        <title>The transcriptome of the halophilic microalga Tetraselmis sp. GSL018 isolated from the Great Salt Lake, Utah.</title>
        <authorList>
            <person name="Jinkerson R.E."/>
            <person name="D'Adamo S."/>
            <person name="Posewitz M.C."/>
        </authorList>
    </citation>
    <scope>NUCLEOTIDE SEQUENCE</scope>
    <source>
        <strain evidence="2">GSL018</strain>
    </source>
</reference>
<sequence length="77" mass="7932">LLLIGAVLGCLSPVLTIAACLSYKSPFQGQYGNQEAMEKARAAMAAAGSGTIAAKQQSDHLVMVAAYDGWAEAFARG</sequence>
<feature type="non-terminal residue" evidence="2">
    <location>
        <position position="77"/>
    </location>
</feature>